<dbReference type="PROSITE" id="PS51257">
    <property type="entry name" value="PROKAR_LIPOPROTEIN"/>
    <property type="match status" value="1"/>
</dbReference>
<accession>D9SBL3</accession>
<keyword evidence="1" id="KW-0449">Lipoprotein</keyword>
<protein>
    <submittedName>
        <fullName evidence="1">Putative lipoprotein</fullName>
    </submittedName>
</protein>
<dbReference type="EMBL" id="CP002158">
    <property type="protein sequence ID" value="ADL26353.1"/>
    <property type="molecule type" value="Genomic_DNA"/>
</dbReference>
<dbReference type="HOGENOM" id="CLU_022527_0_0_0"/>
<gene>
    <name evidence="1" type="ordered locus">FSU_1989</name>
</gene>
<name>D9SBL3_FIBSS</name>
<evidence type="ECO:0000313" key="1">
    <source>
        <dbReference type="EMBL" id="ADL26353.1"/>
    </source>
</evidence>
<dbReference type="STRING" id="59374.FSU_1989"/>
<organism evidence="1 2">
    <name type="scientific">Fibrobacter succinogenes (strain ATCC 19169 / S85)</name>
    <dbReference type="NCBI Taxonomy" id="59374"/>
    <lineage>
        <taxon>Bacteria</taxon>
        <taxon>Pseudomonadati</taxon>
        <taxon>Fibrobacterota</taxon>
        <taxon>Fibrobacteria</taxon>
        <taxon>Fibrobacterales</taxon>
        <taxon>Fibrobacteraceae</taxon>
        <taxon>Fibrobacter</taxon>
    </lineage>
</organism>
<dbReference type="KEGG" id="fsc:FSU_1989"/>
<dbReference type="AlphaFoldDB" id="D9SBL3"/>
<reference evidence="2" key="1">
    <citation type="submission" date="2010-08" db="EMBL/GenBank/DDBJ databases">
        <title>Complete sequence of Fibrobacter succinogenes subsp. succinogenes S85.</title>
        <authorList>
            <person name="Durkin A.S."/>
            <person name="Nelson K.E."/>
            <person name="Morrison M."/>
            <person name="Forsberg C.W."/>
            <person name="Wilson D.B."/>
            <person name="Russell J.B."/>
            <person name="Cann I.K.O."/>
            <person name="Mackie R.I."/>
            <person name="White B.A."/>
        </authorList>
    </citation>
    <scope>NUCLEOTIDE SEQUENCE [LARGE SCALE GENOMIC DNA]</scope>
    <source>
        <strain evidence="2">ATCC 19169 / S85</strain>
    </source>
</reference>
<dbReference type="Proteomes" id="UP000000517">
    <property type="component" value="Chromosome"/>
</dbReference>
<evidence type="ECO:0000313" key="2">
    <source>
        <dbReference type="Proteomes" id="UP000000517"/>
    </source>
</evidence>
<proteinExistence type="predicted"/>
<sequence>MAMRMCMIWLLFVLLGLVACSESENHVVARYDDVGFQYSPTALQGVIEYAPPLVPEYVRIVRVDSMLNSKDSIEIILDSTFKNSFVFKIAERDYEFPYVKIVGVFSDGKKKVEFPQYVDLRESNNDLKLNLNASLAAGRIETLVQKEGLDFSAAEEKAYSEMTEIFKADFNAWNTYRFKDVHYANRWELYEPYLYCRHEISDSVFYSDYKEMSEYFAKTGKVDSSLIVRAADAWLSTFAPAKDKNGRPTYKSFSRDTLFVNYAYYGRVFERIYGLTMPACNSYNHQVTIENKRSEFYGRKFACPCEYDNWASICFYRLVDPIEDTLGLCLLQTTTVAEYNNAYYVCKEKDNVWKAESEIDTVLKYKFGACGNSETKNQFFYLNDSLFFCECDGDNCSWTDRFVNKDINEEDSLYAAVLNARGVQKFGKCQTNNSYSGDKYPLDSVFVQCQYGKWGRIDSLTYYLGGCSRDKAEHLGVYYSCEGSLYHERFLTWQNIWKEIPAPVYYGEECYYIHFGEVVEHDGFSFVCEATDACKNEDGVVVPEIRFDPGCDYYWQKQDK</sequence>